<name>J9EXF6_WUCBA</name>
<organism evidence="1 2">
    <name type="scientific">Wuchereria bancrofti</name>
    <dbReference type="NCBI Taxonomy" id="6293"/>
    <lineage>
        <taxon>Eukaryota</taxon>
        <taxon>Metazoa</taxon>
        <taxon>Ecdysozoa</taxon>
        <taxon>Nematoda</taxon>
        <taxon>Chromadorea</taxon>
        <taxon>Rhabditida</taxon>
        <taxon>Spirurina</taxon>
        <taxon>Spiruromorpha</taxon>
        <taxon>Filarioidea</taxon>
        <taxon>Onchocercidae</taxon>
        <taxon>Wuchereria</taxon>
    </lineage>
</organism>
<dbReference type="Proteomes" id="UP000004810">
    <property type="component" value="Unassembled WGS sequence"/>
</dbReference>
<evidence type="ECO:0000313" key="2">
    <source>
        <dbReference type="Proteomes" id="UP000004810"/>
    </source>
</evidence>
<dbReference type="AlphaFoldDB" id="J9EXF6"/>
<protein>
    <submittedName>
        <fullName evidence="1">Uncharacterized protein</fullName>
    </submittedName>
</protein>
<proteinExistence type="predicted"/>
<reference evidence="2" key="1">
    <citation type="submission" date="2012-08" db="EMBL/GenBank/DDBJ databases">
        <title>The Genome Sequence of Wuchereria bancrofti.</title>
        <authorList>
            <person name="Nutman T.B."/>
            <person name="Fink D.L."/>
            <person name="Russ C."/>
            <person name="Young S."/>
            <person name="Zeng Q."/>
            <person name="Koehrsen M."/>
            <person name="Alvarado L."/>
            <person name="Berlin A."/>
            <person name="Chapman S.B."/>
            <person name="Chen Z."/>
            <person name="Freedman E."/>
            <person name="Gellesch M."/>
            <person name="Goldberg J."/>
            <person name="Griggs A."/>
            <person name="Gujja S."/>
            <person name="Heilman E.R."/>
            <person name="Heiman D."/>
            <person name="Hepburn T."/>
            <person name="Howarth C."/>
            <person name="Jen D."/>
            <person name="Larson L."/>
            <person name="Lewis B."/>
            <person name="Mehta T."/>
            <person name="Park D."/>
            <person name="Pearson M."/>
            <person name="Roberts A."/>
            <person name="Saif S."/>
            <person name="Shea T."/>
            <person name="Shenoy N."/>
            <person name="Sisk P."/>
            <person name="Stolte C."/>
            <person name="Sykes S."/>
            <person name="Walk T."/>
            <person name="White J."/>
            <person name="Yandava C."/>
            <person name="Haas B."/>
            <person name="Henn M.R."/>
            <person name="Nusbaum C."/>
            <person name="Birren B."/>
        </authorList>
    </citation>
    <scope>NUCLEOTIDE SEQUENCE [LARGE SCALE GENOMIC DNA]</scope>
    <source>
        <strain evidence="2">NA</strain>
    </source>
</reference>
<gene>
    <name evidence="1" type="ORF">WUBG_09235</name>
</gene>
<dbReference type="EMBL" id="ADBV01005049">
    <property type="protein sequence ID" value="EJW79854.1"/>
    <property type="molecule type" value="Genomic_DNA"/>
</dbReference>
<accession>J9EXF6</accession>
<sequence length="130" mass="14995">MPVTAIFRESLYELVNRDSSSNGTLSMVPFKLRIVNAYLERIRIATGLSPSLNSDLILTLTFMNDEFNKSDVDYLVKEFPGDFQISRKRLRFANMDDTLLSMYTKVRIAGLIHKLNREYALYNFSCSCFS</sequence>
<comment type="caution">
    <text evidence="1">The sequence shown here is derived from an EMBL/GenBank/DDBJ whole genome shotgun (WGS) entry which is preliminary data.</text>
</comment>
<evidence type="ECO:0000313" key="1">
    <source>
        <dbReference type="EMBL" id="EJW79854.1"/>
    </source>
</evidence>